<evidence type="ECO:0000313" key="3">
    <source>
        <dbReference type="Proteomes" id="UP000005839"/>
    </source>
</evidence>
<dbReference type="Pfam" id="PF03992">
    <property type="entry name" value="ABM"/>
    <property type="match status" value="1"/>
</dbReference>
<organism evidence="2 3">
    <name type="scientific">Shewanella benthica KT99</name>
    <dbReference type="NCBI Taxonomy" id="314608"/>
    <lineage>
        <taxon>Bacteria</taxon>
        <taxon>Pseudomonadati</taxon>
        <taxon>Pseudomonadota</taxon>
        <taxon>Gammaproteobacteria</taxon>
        <taxon>Alteromonadales</taxon>
        <taxon>Shewanellaceae</taxon>
        <taxon>Shewanella</taxon>
    </lineage>
</organism>
<evidence type="ECO:0000259" key="1">
    <source>
        <dbReference type="PROSITE" id="PS51725"/>
    </source>
</evidence>
<sequence length="218" mass="24787">MIAKYIRCEVPAANRDDFSKGQSLWQATAHCQGFISQLGGWDLSSGKSTSGKAMILARWSDMESVKNFMRVTHDPIAEETNQDGTYSTISVSYLRLVMSIPALNQHQNHHCNSQVGCGFIRIADCYIDPEKANEFIKEQARLWNPGMQRVEGMLGGQVWLFNDKPQRYLVTTYWENEAAHRHYASHYFPALKQQAATDIIQSISGYHIQTEPSWQITP</sequence>
<name>A9D5J1_9GAMM</name>
<protein>
    <recommendedName>
        <fullName evidence="1">ABM domain-containing protein</fullName>
    </recommendedName>
</protein>
<dbReference type="Pfam" id="PF16291">
    <property type="entry name" value="DUF4937"/>
    <property type="match status" value="1"/>
</dbReference>
<dbReference type="AlphaFoldDB" id="A9D5J1"/>
<feature type="domain" description="ABM" evidence="1">
    <location>
        <begin position="119"/>
        <end position="209"/>
    </location>
</feature>
<dbReference type="InterPro" id="IPR032555">
    <property type="entry name" value="DUF4937"/>
</dbReference>
<dbReference type="Gene3D" id="3.30.70.100">
    <property type="match status" value="1"/>
</dbReference>
<dbReference type="InterPro" id="IPR007138">
    <property type="entry name" value="ABM_dom"/>
</dbReference>
<keyword evidence="3" id="KW-1185">Reference proteome</keyword>
<accession>A9D5J1</accession>
<dbReference type="PROSITE" id="PS51725">
    <property type="entry name" value="ABM"/>
    <property type="match status" value="1"/>
</dbReference>
<gene>
    <name evidence="2" type="ORF">KT99_02206</name>
</gene>
<dbReference type="SUPFAM" id="SSF54909">
    <property type="entry name" value="Dimeric alpha+beta barrel"/>
    <property type="match status" value="2"/>
</dbReference>
<dbReference type="InterPro" id="IPR011008">
    <property type="entry name" value="Dimeric_a/b-barrel"/>
</dbReference>
<proteinExistence type="predicted"/>
<reference evidence="2 3" key="1">
    <citation type="submission" date="2007-10" db="EMBL/GenBank/DDBJ databases">
        <authorList>
            <person name="Yayanos A."/>
            <person name="Ferriera S."/>
            <person name="Johnson J."/>
            <person name="Kravitz S."/>
            <person name="Halpern A."/>
            <person name="Remington K."/>
            <person name="Beeson K."/>
            <person name="Tran B."/>
            <person name="Rogers Y.-H."/>
            <person name="Friedman R."/>
            <person name="Venter J.C."/>
        </authorList>
    </citation>
    <scope>NUCLEOTIDE SEQUENCE [LARGE SCALE GENOMIC DNA]</scope>
    <source>
        <strain evidence="2 3">KT99</strain>
    </source>
</reference>
<dbReference type="Proteomes" id="UP000005839">
    <property type="component" value="Unassembled WGS sequence"/>
</dbReference>
<evidence type="ECO:0000313" key="2">
    <source>
        <dbReference type="EMBL" id="EDQ01412.1"/>
    </source>
</evidence>
<dbReference type="EMBL" id="ABIC01000010">
    <property type="protein sequence ID" value="EDQ01412.1"/>
    <property type="molecule type" value="Genomic_DNA"/>
</dbReference>
<dbReference type="RefSeq" id="WP_005498351.1">
    <property type="nucleotide sequence ID" value="NZ_ABIC01000010.1"/>
</dbReference>
<comment type="caution">
    <text evidence="2">The sequence shown here is derived from an EMBL/GenBank/DDBJ whole genome shotgun (WGS) entry which is preliminary data.</text>
</comment>